<dbReference type="Proteomes" id="UP001141619">
    <property type="component" value="Unassembled WGS sequence"/>
</dbReference>
<sequence length="166" mass="17346">MSEDTPRLKLPYIRANQAQKEVTHNSALNMVDAMVMAVVEDRDLVAPPLSPGEGQMWIVAAGATGVWSGQSGKLAHFIGGAWVFYVVPDGARVWIRDEQLEARMTGSGWVAGDLRGTALRVNGTQVVGVRAGAIAAVSGGTTVDSEARAALNALLAACRGHGLIAP</sequence>
<name>A0A9X3Z8I4_9PROT</name>
<dbReference type="RefSeq" id="WP_274944665.1">
    <property type="nucleotide sequence ID" value="NZ_JANWOI010000004.1"/>
</dbReference>
<accession>A0A9X3Z8I4</accession>
<dbReference type="InterPro" id="IPR021251">
    <property type="entry name" value="DUF2793"/>
</dbReference>
<reference evidence="1" key="1">
    <citation type="submission" date="2022-08" db="EMBL/GenBank/DDBJ databases">
        <authorList>
            <person name="Vandamme P."/>
            <person name="Hettiarachchi A."/>
            <person name="Peeters C."/>
            <person name="Cnockaert M."/>
            <person name="Carlier A."/>
        </authorList>
    </citation>
    <scope>NUCLEOTIDE SEQUENCE</scope>
    <source>
        <strain evidence="1">LMG 31809</strain>
    </source>
</reference>
<proteinExistence type="predicted"/>
<keyword evidence="2" id="KW-1185">Reference proteome</keyword>
<gene>
    <name evidence="1" type="ORF">NYP16_13450</name>
</gene>
<evidence type="ECO:0000313" key="1">
    <source>
        <dbReference type="EMBL" id="MDA5194959.1"/>
    </source>
</evidence>
<dbReference type="EMBL" id="JANWOI010000004">
    <property type="protein sequence ID" value="MDA5194959.1"/>
    <property type="molecule type" value="Genomic_DNA"/>
</dbReference>
<reference evidence="1" key="2">
    <citation type="journal article" date="2023" name="Syst. Appl. Microbiol.">
        <title>Govania unica gen. nov., sp. nov., a rare biosphere bacterium that represents a novel family in the class Alphaproteobacteria.</title>
        <authorList>
            <person name="Vandamme P."/>
            <person name="Peeters C."/>
            <person name="Hettiarachchi A."/>
            <person name="Cnockaert M."/>
            <person name="Carlier A."/>
        </authorList>
    </citation>
    <scope>NUCLEOTIDE SEQUENCE</scope>
    <source>
        <strain evidence="1">LMG 31809</strain>
    </source>
</reference>
<dbReference type="Pfam" id="PF10983">
    <property type="entry name" value="DUF2793"/>
    <property type="match status" value="1"/>
</dbReference>
<organism evidence="1 2">
    <name type="scientific">Govanella unica</name>
    <dbReference type="NCBI Taxonomy" id="2975056"/>
    <lineage>
        <taxon>Bacteria</taxon>
        <taxon>Pseudomonadati</taxon>
        <taxon>Pseudomonadota</taxon>
        <taxon>Alphaproteobacteria</taxon>
        <taxon>Emcibacterales</taxon>
        <taxon>Govanellaceae</taxon>
        <taxon>Govanella</taxon>
    </lineage>
</organism>
<evidence type="ECO:0000313" key="2">
    <source>
        <dbReference type="Proteomes" id="UP001141619"/>
    </source>
</evidence>
<comment type="caution">
    <text evidence="1">The sequence shown here is derived from an EMBL/GenBank/DDBJ whole genome shotgun (WGS) entry which is preliminary data.</text>
</comment>
<dbReference type="AlphaFoldDB" id="A0A9X3Z8I4"/>
<protein>
    <submittedName>
        <fullName evidence="1">DUF2793 domain-containing protein</fullName>
    </submittedName>
</protein>